<dbReference type="EMBL" id="FXWK01000001">
    <property type="protein sequence ID" value="SMQ63532.1"/>
    <property type="molecule type" value="Genomic_DNA"/>
</dbReference>
<reference evidence="3" key="1">
    <citation type="submission" date="2017-04" db="EMBL/GenBank/DDBJ databases">
        <authorList>
            <person name="Varghese N."/>
            <person name="Submissions S."/>
        </authorList>
    </citation>
    <scope>NUCLEOTIDE SEQUENCE [LARGE SCALE GENOMIC DNA]</scope>
</reference>
<dbReference type="Proteomes" id="UP000194474">
    <property type="component" value="Unassembled WGS sequence"/>
</dbReference>
<evidence type="ECO:0000313" key="2">
    <source>
        <dbReference type="EMBL" id="SMQ63532.1"/>
    </source>
</evidence>
<organism evidence="2 3">
    <name type="scientific">Devosia lucknowensis</name>
    <dbReference type="NCBI Taxonomy" id="1096929"/>
    <lineage>
        <taxon>Bacteria</taxon>
        <taxon>Pseudomonadati</taxon>
        <taxon>Pseudomonadota</taxon>
        <taxon>Alphaproteobacteria</taxon>
        <taxon>Hyphomicrobiales</taxon>
        <taxon>Devosiaceae</taxon>
        <taxon>Devosia</taxon>
    </lineage>
</organism>
<dbReference type="PANTHER" id="PTHR40590">
    <property type="entry name" value="CYTOPLASMIC PROTEIN-RELATED"/>
    <property type="match status" value="1"/>
</dbReference>
<evidence type="ECO:0008006" key="4">
    <source>
        <dbReference type="Google" id="ProtNLM"/>
    </source>
</evidence>
<accession>A0A1Y6ESQ7</accession>
<feature type="chain" id="PRO_5012193208" description="TraB family protein" evidence="1">
    <location>
        <begin position="22"/>
        <end position="287"/>
    </location>
</feature>
<dbReference type="Pfam" id="PF01963">
    <property type="entry name" value="TraB_PrgY_gumN"/>
    <property type="match status" value="1"/>
</dbReference>
<sequence>MLSRLLFGLMACLAPTVPALAAPALWQVSDEDSSVWLFGSVHMLRADTEWRSSAFEKVMSKVDKVYFETDIGPEAQMLITPLTFELGFNRDGTLLSEIVGPKLTRRVREAAALYNIPMASLLTMKPWMAATTLSMGPLMYSGFDAALGVESVLLAELPRERQGFLETAEEQLGFLAGGTTDEQISMLRATLDTLDVMESDIDEMVAAWAAGQPEELGAVFAEQMGGYDEGMVELLIDERNHNWVEQIEQMLAENESALLVVGAAHLAGDVSVVKLLEDRGFSSRRVQ</sequence>
<keyword evidence="3" id="KW-1185">Reference proteome</keyword>
<name>A0A1Y6ESQ7_9HYPH</name>
<evidence type="ECO:0000313" key="3">
    <source>
        <dbReference type="Proteomes" id="UP000194474"/>
    </source>
</evidence>
<proteinExistence type="predicted"/>
<dbReference type="CDD" id="cd14789">
    <property type="entry name" value="Tiki"/>
    <property type="match status" value="1"/>
</dbReference>
<gene>
    <name evidence="2" type="ORF">SAMN06295905_0829</name>
</gene>
<keyword evidence="1" id="KW-0732">Signal</keyword>
<dbReference type="InterPro" id="IPR002816">
    <property type="entry name" value="TraB/PrgY/GumN_fam"/>
</dbReference>
<dbReference type="AlphaFoldDB" id="A0A1Y6ESQ7"/>
<feature type="signal peptide" evidence="1">
    <location>
        <begin position="1"/>
        <end position="21"/>
    </location>
</feature>
<dbReference type="InterPro" id="IPR047111">
    <property type="entry name" value="YbaP-like"/>
</dbReference>
<dbReference type="RefSeq" id="WP_086469243.1">
    <property type="nucleotide sequence ID" value="NZ_FXWK01000001.1"/>
</dbReference>
<evidence type="ECO:0000256" key="1">
    <source>
        <dbReference type="SAM" id="SignalP"/>
    </source>
</evidence>
<dbReference type="PANTHER" id="PTHR40590:SF1">
    <property type="entry name" value="CYTOPLASMIC PROTEIN"/>
    <property type="match status" value="1"/>
</dbReference>
<dbReference type="OrthoDB" id="9806326at2"/>
<protein>
    <recommendedName>
        <fullName evidence="4">TraB family protein</fullName>
    </recommendedName>
</protein>